<gene>
    <name evidence="4" type="ORF">GBAR_LOCUS12503</name>
</gene>
<evidence type="ECO:0000313" key="5">
    <source>
        <dbReference type="Proteomes" id="UP001174909"/>
    </source>
</evidence>
<dbReference type="Proteomes" id="UP001174909">
    <property type="component" value="Unassembled WGS sequence"/>
</dbReference>
<evidence type="ECO:0000259" key="3">
    <source>
        <dbReference type="PROSITE" id="PS50038"/>
    </source>
</evidence>
<reference evidence="4" key="1">
    <citation type="submission" date="2023-03" db="EMBL/GenBank/DDBJ databases">
        <authorList>
            <person name="Steffen K."/>
            <person name="Cardenas P."/>
        </authorList>
    </citation>
    <scope>NUCLEOTIDE SEQUENCE</scope>
</reference>
<comment type="caution">
    <text evidence="2">Lacks conserved residue(s) required for the propagation of feature annotation.</text>
</comment>
<name>A0AA35S067_GEOBA</name>
<dbReference type="Gene3D" id="1.10.2000.10">
    <property type="entry name" value="Frizzled cysteine-rich domain"/>
    <property type="match status" value="1"/>
</dbReference>
<dbReference type="PROSITE" id="PS50038">
    <property type="entry name" value="FZ"/>
    <property type="match status" value="1"/>
</dbReference>
<proteinExistence type="predicted"/>
<evidence type="ECO:0000313" key="4">
    <source>
        <dbReference type="EMBL" id="CAI8021015.1"/>
    </source>
</evidence>
<dbReference type="AlphaFoldDB" id="A0AA35S067"/>
<dbReference type="InterPro" id="IPR020067">
    <property type="entry name" value="Frizzled_dom"/>
</dbReference>
<evidence type="ECO:0000256" key="2">
    <source>
        <dbReference type="PROSITE-ProRule" id="PRU00090"/>
    </source>
</evidence>
<sequence length="114" mass="13067">MAPARGTQRCLNRYGTCVPFSSYIPYAGSPCDSVYKSGEDYVFVRHDQQFLENLRMIIDFEDELESTAQQDDCVESTIRLMCQYYLPSCGDRAVPLPVCEEECNQLSETCPIQW</sequence>
<accession>A0AA35S067</accession>
<keyword evidence="1" id="KW-1015">Disulfide bond</keyword>
<dbReference type="SUPFAM" id="SSF63501">
    <property type="entry name" value="Frizzled cysteine-rich domain"/>
    <property type="match status" value="1"/>
</dbReference>
<feature type="domain" description="FZ" evidence="3">
    <location>
        <begin position="12"/>
        <end position="114"/>
    </location>
</feature>
<dbReference type="InterPro" id="IPR036790">
    <property type="entry name" value="Frizzled_dom_sf"/>
</dbReference>
<feature type="non-terminal residue" evidence="4">
    <location>
        <position position="114"/>
    </location>
</feature>
<organism evidence="4 5">
    <name type="scientific">Geodia barretti</name>
    <name type="common">Barrett's horny sponge</name>
    <dbReference type="NCBI Taxonomy" id="519541"/>
    <lineage>
        <taxon>Eukaryota</taxon>
        <taxon>Metazoa</taxon>
        <taxon>Porifera</taxon>
        <taxon>Demospongiae</taxon>
        <taxon>Heteroscleromorpha</taxon>
        <taxon>Tetractinellida</taxon>
        <taxon>Astrophorina</taxon>
        <taxon>Geodiidae</taxon>
        <taxon>Geodia</taxon>
    </lineage>
</organism>
<protein>
    <recommendedName>
        <fullName evidence="3">FZ domain-containing protein</fullName>
    </recommendedName>
</protein>
<keyword evidence="5" id="KW-1185">Reference proteome</keyword>
<dbReference type="EMBL" id="CASHTH010001860">
    <property type="protein sequence ID" value="CAI8021015.1"/>
    <property type="molecule type" value="Genomic_DNA"/>
</dbReference>
<comment type="caution">
    <text evidence="4">The sequence shown here is derived from an EMBL/GenBank/DDBJ whole genome shotgun (WGS) entry which is preliminary data.</text>
</comment>
<evidence type="ECO:0000256" key="1">
    <source>
        <dbReference type="ARBA" id="ARBA00023157"/>
    </source>
</evidence>